<comment type="similarity">
    <text evidence="2 9">Belongs to the universal ribosomal protein uS5 family.</text>
</comment>
<evidence type="ECO:0000256" key="3">
    <source>
        <dbReference type="ARBA" id="ARBA00022980"/>
    </source>
</evidence>
<dbReference type="GO" id="GO:0006412">
    <property type="term" value="P:translation"/>
    <property type="evidence" value="ECO:0007669"/>
    <property type="project" value="InterPro"/>
</dbReference>
<dbReference type="InterPro" id="IPR013810">
    <property type="entry name" value="Ribosomal_uS5_N"/>
</dbReference>
<dbReference type="InterPro" id="IPR000851">
    <property type="entry name" value="Ribosomal_uS5"/>
</dbReference>
<dbReference type="InterPro" id="IPR020568">
    <property type="entry name" value="Ribosomal_Su5_D2-typ_SF"/>
</dbReference>
<dbReference type="PROSITE" id="PS50881">
    <property type="entry name" value="S5_DSRBD"/>
    <property type="match status" value="1"/>
</dbReference>
<name>A0A1L9WRD9_ASPA1</name>
<dbReference type="VEuPathDB" id="FungiDB:ASPACDRAFT_79558"/>
<evidence type="ECO:0000259" key="11">
    <source>
        <dbReference type="PROSITE" id="PS50881"/>
    </source>
</evidence>
<feature type="domain" description="S5 DRBM" evidence="11">
    <location>
        <begin position="264"/>
        <end position="327"/>
    </location>
</feature>
<dbReference type="FunFam" id="3.30.230.10:FF:000041">
    <property type="entry name" value="37S ribosomal protein S5"/>
    <property type="match status" value="1"/>
</dbReference>
<dbReference type="SUPFAM" id="SSF54768">
    <property type="entry name" value="dsRNA-binding domain-like"/>
    <property type="match status" value="1"/>
</dbReference>
<dbReference type="Gene3D" id="3.30.160.20">
    <property type="match status" value="1"/>
</dbReference>
<dbReference type="InterPro" id="IPR005324">
    <property type="entry name" value="Ribosomal_uS5_C"/>
</dbReference>
<dbReference type="STRING" id="690307.A0A1L9WRD9"/>
<evidence type="ECO:0000256" key="5">
    <source>
        <dbReference type="ARBA" id="ARBA00023274"/>
    </source>
</evidence>
<dbReference type="PROSITE" id="PS00585">
    <property type="entry name" value="RIBOSOMAL_S5"/>
    <property type="match status" value="1"/>
</dbReference>
<feature type="region of interest" description="Disordered" evidence="10">
    <location>
        <begin position="22"/>
        <end position="50"/>
    </location>
</feature>
<evidence type="ECO:0000256" key="10">
    <source>
        <dbReference type="SAM" id="MobiDB-lite"/>
    </source>
</evidence>
<keyword evidence="5 8" id="KW-0687">Ribonucleoprotein</keyword>
<keyword evidence="13" id="KW-1185">Reference proteome</keyword>
<keyword evidence="3 8" id="KW-0689">Ribosomal protein</keyword>
<evidence type="ECO:0000313" key="13">
    <source>
        <dbReference type="Proteomes" id="UP000184546"/>
    </source>
</evidence>
<evidence type="ECO:0000256" key="6">
    <source>
        <dbReference type="ARBA" id="ARBA00037226"/>
    </source>
</evidence>
<evidence type="ECO:0000256" key="2">
    <source>
        <dbReference type="ARBA" id="ARBA00008945"/>
    </source>
</evidence>
<organism evidence="12 13">
    <name type="scientific">Aspergillus aculeatus (strain ATCC 16872 / CBS 172.66 / WB 5094)</name>
    <dbReference type="NCBI Taxonomy" id="690307"/>
    <lineage>
        <taxon>Eukaryota</taxon>
        <taxon>Fungi</taxon>
        <taxon>Dikarya</taxon>
        <taxon>Ascomycota</taxon>
        <taxon>Pezizomycotina</taxon>
        <taxon>Eurotiomycetes</taxon>
        <taxon>Eurotiomycetidae</taxon>
        <taxon>Eurotiales</taxon>
        <taxon>Aspergillaceae</taxon>
        <taxon>Aspergillus</taxon>
        <taxon>Aspergillus subgen. Circumdati</taxon>
    </lineage>
</organism>
<evidence type="ECO:0000256" key="9">
    <source>
        <dbReference type="RuleBase" id="RU003823"/>
    </source>
</evidence>
<reference evidence="13" key="1">
    <citation type="journal article" date="2017" name="Genome Biol.">
        <title>Comparative genomics reveals high biological diversity and specific adaptations in the industrially and medically important fungal genus Aspergillus.</title>
        <authorList>
            <person name="de Vries R.P."/>
            <person name="Riley R."/>
            <person name="Wiebenga A."/>
            <person name="Aguilar-Osorio G."/>
            <person name="Amillis S."/>
            <person name="Uchima C.A."/>
            <person name="Anderluh G."/>
            <person name="Asadollahi M."/>
            <person name="Askin M."/>
            <person name="Barry K."/>
            <person name="Battaglia E."/>
            <person name="Bayram O."/>
            <person name="Benocci T."/>
            <person name="Braus-Stromeyer S.A."/>
            <person name="Caldana C."/>
            <person name="Canovas D."/>
            <person name="Cerqueira G.C."/>
            <person name="Chen F."/>
            <person name="Chen W."/>
            <person name="Choi C."/>
            <person name="Clum A."/>
            <person name="Dos Santos R.A."/>
            <person name="Damasio A.R."/>
            <person name="Diallinas G."/>
            <person name="Emri T."/>
            <person name="Fekete E."/>
            <person name="Flipphi M."/>
            <person name="Freyberg S."/>
            <person name="Gallo A."/>
            <person name="Gournas C."/>
            <person name="Habgood R."/>
            <person name="Hainaut M."/>
            <person name="Harispe M.L."/>
            <person name="Henrissat B."/>
            <person name="Hilden K.S."/>
            <person name="Hope R."/>
            <person name="Hossain A."/>
            <person name="Karabika E."/>
            <person name="Karaffa L."/>
            <person name="Karanyi Z."/>
            <person name="Krasevec N."/>
            <person name="Kuo A."/>
            <person name="Kusch H."/>
            <person name="LaButti K."/>
            <person name="Lagendijk E.L."/>
            <person name="Lapidus A."/>
            <person name="Levasseur A."/>
            <person name="Lindquist E."/>
            <person name="Lipzen A."/>
            <person name="Logrieco A.F."/>
            <person name="MacCabe A."/>
            <person name="Maekelae M.R."/>
            <person name="Malavazi I."/>
            <person name="Melin P."/>
            <person name="Meyer V."/>
            <person name="Mielnichuk N."/>
            <person name="Miskei M."/>
            <person name="Molnar A.P."/>
            <person name="Mule G."/>
            <person name="Ngan C.Y."/>
            <person name="Orejas M."/>
            <person name="Orosz E."/>
            <person name="Ouedraogo J.P."/>
            <person name="Overkamp K.M."/>
            <person name="Park H.-S."/>
            <person name="Perrone G."/>
            <person name="Piumi F."/>
            <person name="Punt P.J."/>
            <person name="Ram A.F."/>
            <person name="Ramon A."/>
            <person name="Rauscher S."/>
            <person name="Record E."/>
            <person name="Riano-Pachon D.M."/>
            <person name="Robert V."/>
            <person name="Roehrig J."/>
            <person name="Ruller R."/>
            <person name="Salamov A."/>
            <person name="Salih N.S."/>
            <person name="Samson R.A."/>
            <person name="Sandor E."/>
            <person name="Sanguinetti M."/>
            <person name="Schuetze T."/>
            <person name="Sepcic K."/>
            <person name="Shelest E."/>
            <person name="Sherlock G."/>
            <person name="Sophianopoulou V."/>
            <person name="Squina F.M."/>
            <person name="Sun H."/>
            <person name="Susca A."/>
            <person name="Todd R.B."/>
            <person name="Tsang A."/>
            <person name="Unkles S.E."/>
            <person name="van de Wiele N."/>
            <person name="van Rossen-Uffink D."/>
            <person name="Oliveira J.V."/>
            <person name="Vesth T.C."/>
            <person name="Visser J."/>
            <person name="Yu J.-H."/>
            <person name="Zhou M."/>
            <person name="Andersen M.R."/>
            <person name="Archer D.B."/>
            <person name="Baker S.E."/>
            <person name="Benoit I."/>
            <person name="Brakhage A.A."/>
            <person name="Braus G.H."/>
            <person name="Fischer R."/>
            <person name="Frisvad J.C."/>
            <person name="Goldman G.H."/>
            <person name="Houbraken J."/>
            <person name="Oakley B."/>
            <person name="Pocsi I."/>
            <person name="Scazzocchio C."/>
            <person name="Seiboth B."/>
            <person name="vanKuyk P.A."/>
            <person name="Wortman J."/>
            <person name="Dyer P.S."/>
            <person name="Grigoriev I.V."/>
        </authorList>
    </citation>
    <scope>NUCLEOTIDE SEQUENCE [LARGE SCALE GENOMIC DNA]</scope>
    <source>
        <strain evidence="13">ATCC 16872 / CBS 172.66 / WB 5094</strain>
    </source>
</reference>
<dbReference type="Pfam" id="PF03719">
    <property type="entry name" value="Ribosomal_S5_C"/>
    <property type="match status" value="1"/>
</dbReference>
<dbReference type="AlphaFoldDB" id="A0A1L9WRD9"/>
<dbReference type="GeneID" id="30979248"/>
<evidence type="ECO:0000256" key="1">
    <source>
        <dbReference type="ARBA" id="ARBA00004173"/>
    </source>
</evidence>
<keyword evidence="4" id="KW-0496">Mitochondrion</keyword>
<accession>A0A1L9WRD9</accession>
<dbReference type="PANTHER" id="PTHR48277:SF1">
    <property type="entry name" value="MITOCHONDRIAL RIBOSOMAL PROTEIN S5"/>
    <property type="match status" value="1"/>
</dbReference>
<dbReference type="Gene3D" id="3.30.230.10">
    <property type="match status" value="1"/>
</dbReference>
<dbReference type="Proteomes" id="UP000184546">
    <property type="component" value="Unassembled WGS sequence"/>
</dbReference>
<proteinExistence type="inferred from homology"/>
<evidence type="ECO:0000256" key="7">
    <source>
        <dbReference type="ARBA" id="ARBA00039335"/>
    </source>
</evidence>
<dbReference type="PANTHER" id="PTHR48277">
    <property type="entry name" value="MITOCHONDRIAL RIBOSOMAL PROTEIN S5"/>
    <property type="match status" value="1"/>
</dbReference>
<dbReference type="OMA" id="IYEMCRA"/>
<dbReference type="GO" id="GO:0003723">
    <property type="term" value="F:RNA binding"/>
    <property type="evidence" value="ECO:0007669"/>
    <property type="project" value="InterPro"/>
</dbReference>
<dbReference type="OrthoDB" id="309483at2759"/>
<dbReference type="InterPro" id="IPR014721">
    <property type="entry name" value="Ribsml_uS5_D2-typ_fold_subgr"/>
</dbReference>
<evidence type="ECO:0000256" key="8">
    <source>
        <dbReference type="PROSITE-ProRule" id="PRU00268"/>
    </source>
</evidence>
<dbReference type="Pfam" id="PF00333">
    <property type="entry name" value="Ribosomal_S5"/>
    <property type="match status" value="1"/>
</dbReference>
<comment type="subcellular location">
    <subcellularLocation>
        <location evidence="1">Mitochondrion</location>
    </subcellularLocation>
</comment>
<evidence type="ECO:0000313" key="12">
    <source>
        <dbReference type="EMBL" id="OJJ98752.1"/>
    </source>
</evidence>
<sequence length="428" mass="48507">MSFTRPARCMLCNFTRAASAAPRVPRRQFHPSPFRLNDQKPKDPAVPVTAEPPKTKKEEVVKQRLEEITRNMKPESLRPYTEEELAQLRKVYSAAQMAAIEAGEATIDPKDFAEQFAVRTDPMRLKYLDDFSHVEPGVDKHVRAPETNADPNQKLKSTEDIMQDFAKYIHEMPRDMDAAHFVRWAETNRLTKGKEEAERNPHTSLAPDFFQAGDKLRVPEDEGKEGYVRDESLHRPAISLEGVSPPLAQLIQSTGLREEYIKGLYTKALVFHSVTNQTRLGKVQRFYCLAVAGNRDGLLGLGEAKSFEAADSIEQAKYRAIRNMRPILRYEQRTIYGDVTAKVGAMDLKLMTRPPGFGLRCQSLIYEMCLAAGISDLAARVNRSRNKMNTVKAAYEALLAQRNPEDVARARGKKMVDVRKVYYSGRVF</sequence>
<dbReference type="GO" id="GO:0003735">
    <property type="term" value="F:structural constituent of ribosome"/>
    <property type="evidence" value="ECO:0007669"/>
    <property type="project" value="UniProtKB-UniRule"/>
</dbReference>
<protein>
    <recommendedName>
        <fullName evidence="7">Small ribosomal subunit protein uS5m</fullName>
    </recommendedName>
</protein>
<dbReference type="InterPro" id="IPR018192">
    <property type="entry name" value="Ribosomal_uS5_N_CS"/>
</dbReference>
<evidence type="ECO:0000256" key="4">
    <source>
        <dbReference type="ARBA" id="ARBA00023128"/>
    </source>
</evidence>
<dbReference type="RefSeq" id="XP_020055092.1">
    <property type="nucleotide sequence ID" value="XM_020205434.1"/>
</dbReference>
<dbReference type="SUPFAM" id="SSF54211">
    <property type="entry name" value="Ribosomal protein S5 domain 2-like"/>
    <property type="match status" value="1"/>
</dbReference>
<dbReference type="FunFam" id="3.30.160.20:FF:000022">
    <property type="entry name" value="28S ribosomal protein S5, mitochondrial"/>
    <property type="match status" value="1"/>
</dbReference>
<dbReference type="EMBL" id="KV878979">
    <property type="protein sequence ID" value="OJJ98752.1"/>
    <property type="molecule type" value="Genomic_DNA"/>
</dbReference>
<dbReference type="GO" id="GO:0005763">
    <property type="term" value="C:mitochondrial small ribosomal subunit"/>
    <property type="evidence" value="ECO:0007669"/>
    <property type="project" value="UniProtKB-ARBA"/>
</dbReference>
<comment type="function">
    <text evidence="6">Component of the mitochondrial ribosome (mitoribosome), a dedicated translation machinery responsible for the synthesis of mitochondrial genome-encoded proteins, including at least some of the essential transmembrane subunits of the mitochondrial respiratory chain. The mitoribosomes are attached to the mitochondrial inner membrane and translation products are cotranslationally integrated into the membrane.</text>
</comment>
<gene>
    <name evidence="12" type="ORF">ASPACDRAFT_79558</name>
</gene>